<dbReference type="EMBL" id="CP132976">
    <property type="protein sequence ID" value="WMD23104.1"/>
    <property type="molecule type" value="Genomic_DNA"/>
</dbReference>
<proteinExistence type="predicted"/>
<dbReference type="Proteomes" id="UP001234798">
    <property type="component" value="Chromosome"/>
</dbReference>
<reference evidence="2 3" key="1">
    <citation type="submission" date="2023-08" db="EMBL/GenBank/DDBJ databases">
        <title>Achromobacter seleniivolatilans sp. nov., isolated from seleniferous soil.</title>
        <authorList>
            <person name="Zhang S."/>
            <person name="Li K."/>
            <person name="Peng J."/>
            <person name="Zhao Q."/>
            <person name="Wang H."/>
            <person name="Guo Y."/>
        </authorList>
    </citation>
    <scope>NUCLEOTIDE SEQUENCE [LARGE SCALE GENOMIC DNA]</scope>
    <source>
        <strain evidence="2 3">R39</strain>
    </source>
</reference>
<gene>
    <name evidence="2" type="ORF">RAS12_12220</name>
</gene>
<dbReference type="RefSeq" id="WP_306948759.1">
    <property type="nucleotide sequence ID" value="NZ_CP132976.1"/>
</dbReference>
<accession>A0ABY9M946</accession>
<dbReference type="Pfam" id="PF07157">
    <property type="entry name" value="DNA_circ_N"/>
    <property type="match status" value="1"/>
</dbReference>
<name>A0ABY9M946_9BURK</name>
<keyword evidence="3" id="KW-1185">Reference proteome</keyword>
<dbReference type="InterPro" id="IPR009826">
    <property type="entry name" value="DNA_circ_N"/>
</dbReference>
<evidence type="ECO:0000259" key="1">
    <source>
        <dbReference type="Pfam" id="PF07157"/>
    </source>
</evidence>
<evidence type="ECO:0000313" key="3">
    <source>
        <dbReference type="Proteomes" id="UP001234798"/>
    </source>
</evidence>
<sequence length="425" mass="46627">MSWDKTLLDASFKGIKFECEHTQDGAERDVQKHQYPYLNGEDAEDLGRGGIGTELTAVFWGDDYEQKLQKFVEVLEQPGPGELIHPIFGSIPLAQLEGWRIRHDAESPDACSVELRFLHSTTSSPFFVRQLPEQKAAASRQLKDDGIASGVEAFAKRLKALTSLQGITDRLNSIRSTMGRVLSAVRSVTNGTSAIVDLIDFPRAFTAELSNGLHGLVDLRAFGSASRMSDWKGLKGIFDDVVLLPVSSAKGQTPTSFRPTQTGQAATQQGQNPIAILPEDQKPIEAIVKVVVAGELVDIASDILTEEAKRPTLSPADIEQIVADVRDAIQDAIDDNRDLYPVEEARVITEPLKEAALAIQEAGAAVIEARPPLRRRTIDAPANLHLIAFAWYGDFRRSDELLRLNPRLRNPNDLNTGDTINGYAQ</sequence>
<organism evidence="2 3">
    <name type="scientific">Achromobacter seleniivolatilans</name>
    <dbReference type="NCBI Taxonomy" id="3047478"/>
    <lineage>
        <taxon>Bacteria</taxon>
        <taxon>Pseudomonadati</taxon>
        <taxon>Pseudomonadota</taxon>
        <taxon>Betaproteobacteria</taxon>
        <taxon>Burkholderiales</taxon>
        <taxon>Alcaligenaceae</taxon>
        <taxon>Achromobacter</taxon>
    </lineage>
</organism>
<evidence type="ECO:0000313" key="2">
    <source>
        <dbReference type="EMBL" id="WMD23104.1"/>
    </source>
</evidence>
<feature type="domain" description="DNA circulation N-terminal" evidence="1">
    <location>
        <begin position="7"/>
        <end position="91"/>
    </location>
</feature>
<protein>
    <submittedName>
        <fullName evidence="2">DNA circularization N-terminal domain-containing protein</fullName>
    </submittedName>
</protein>